<dbReference type="PATRIC" id="fig|1434110.4.peg.1604"/>
<dbReference type="EMBL" id="CP009516">
    <property type="protein sequence ID" value="AKB77773.1"/>
    <property type="molecule type" value="Genomic_DNA"/>
</dbReference>
<gene>
    <name evidence="2" type="ORF">MSHOH_1290</name>
</gene>
<dbReference type="Proteomes" id="UP000033101">
    <property type="component" value="Chromosome"/>
</dbReference>
<protein>
    <submittedName>
        <fullName evidence="2">Uncharacterized protein</fullName>
    </submittedName>
</protein>
<dbReference type="RefSeq" id="WP_048138374.1">
    <property type="nucleotide sequence ID" value="NZ_BBCW01000097.1"/>
</dbReference>
<feature type="compositionally biased region" description="Low complexity" evidence="1">
    <location>
        <begin position="53"/>
        <end position="64"/>
    </location>
</feature>
<evidence type="ECO:0000256" key="1">
    <source>
        <dbReference type="SAM" id="MobiDB-lite"/>
    </source>
</evidence>
<accession>A0A0E3SE61</accession>
<dbReference type="AlphaFoldDB" id="A0A0E3SE61"/>
<dbReference type="KEGG" id="mhor:MSHOH_1290"/>
<reference evidence="2 3" key="1">
    <citation type="submission" date="2014-07" db="EMBL/GenBank/DDBJ databases">
        <title>Methanogenic archaea and the global carbon cycle.</title>
        <authorList>
            <person name="Henriksen J.R."/>
            <person name="Luke J."/>
            <person name="Reinhart S."/>
            <person name="Benedict M.N."/>
            <person name="Youngblut N.D."/>
            <person name="Metcalf M.E."/>
            <person name="Whitaker R.J."/>
            <person name="Metcalf W.W."/>
        </authorList>
    </citation>
    <scope>NUCLEOTIDE SEQUENCE [LARGE SCALE GENOMIC DNA]</scope>
    <source>
        <strain evidence="2 3">HB-1</strain>
    </source>
</reference>
<name>A0A0E3SE61_9EURY</name>
<proteinExistence type="predicted"/>
<evidence type="ECO:0000313" key="3">
    <source>
        <dbReference type="Proteomes" id="UP000033101"/>
    </source>
</evidence>
<dbReference type="STRING" id="1434110.MSHOH_1290"/>
<dbReference type="HOGENOM" id="CLU_2476015_0_0_2"/>
<feature type="region of interest" description="Disordered" evidence="1">
    <location>
        <begin position="30"/>
        <end position="71"/>
    </location>
</feature>
<sequence length="87" mass="8861">MPVVLDLYSIFDLYYLVFLGLCSGSGSGSGIGSGEGTGSGSGSGIGSGWKDGSLSSLPKNNSPSIDSIDNIDFGTTYLPAVFAKRFP</sequence>
<evidence type="ECO:0000313" key="2">
    <source>
        <dbReference type="EMBL" id="AKB77773.1"/>
    </source>
</evidence>
<organism evidence="2 3">
    <name type="scientific">Methanosarcina horonobensis HB-1 = JCM 15518</name>
    <dbReference type="NCBI Taxonomy" id="1434110"/>
    <lineage>
        <taxon>Archaea</taxon>
        <taxon>Methanobacteriati</taxon>
        <taxon>Methanobacteriota</taxon>
        <taxon>Stenosarchaea group</taxon>
        <taxon>Methanomicrobia</taxon>
        <taxon>Methanosarcinales</taxon>
        <taxon>Methanosarcinaceae</taxon>
        <taxon>Methanosarcina</taxon>
    </lineage>
</organism>
<feature type="compositionally biased region" description="Gly residues" evidence="1">
    <location>
        <begin position="30"/>
        <end position="49"/>
    </location>
</feature>
<keyword evidence="3" id="KW-1185">Reference proteome</keyword>